<feature type="chain" id="PRO_5046238752" description="TTC3/DZIP3/RBM44-like helical domain-containing protein" evidence="1">
    <location>
        <begin position="26"/>
        <end position="144"/>
    </location>
</feature>
<dbReference type="Pfam" id="PF24905">
    <property type="entry name" value="TTC3_9th"/>
    <property type="match status" value="1"/>
</dbReference>
<dbReference type="InterPro" id="IPR056870">
    <property type="entry name" value="TTC3/DZIP3/RBM44-like_helical"/>
</dbReference>
<feature type="domain" description="TTC3/DZIP3/RBM44-like helical" evidence="2">
    <location>
        <begin position="57"/>
        <end position="101"/>
    </location>
</feature>
<keyword evidence="1" id="KW-0732">Signal</keyword>
<dbReference type="PANTHER" id="PTHR17550">
    <property type="entry name" value="E3 UBIQUITIN-PROTEIN LIGASE TTC3"/>
    <property type="match status" value="1"/>
</dbReference>
<evidence type="ECO:0000259" key="2">
    <source>
        <dbReference type="Pfam" id="PF24905"/>
    </source>
</evidence>
<evidence type="ECO:0000313" key="3">
    <source>
        <dbReference type="EMBL" id="MEQ2218636.1"/>
    </source>
</evidence>
<feature type="non-terminal residue" evidence="3">
    <location>
        <position position="1"/>
    </location>
</feature>
<evidence type="ECO:0000256" key="1">
    <source>
        <dbReference type="SAM" id="SignalP"/>
    </source>
</evidence>
<name>A0ABV0SER3_9TELE</name>
<feature type="signal peptide" evidence="1">
    <location>
        <begin position="1"/>
        <end position="25"/>
    </location>
</feature>
<reference evidence="3 4" key="1">
    <citation type="submission" date="2021-06" db="EMBL/GenBank/DDBJ databases">
        <authorList>
            <person name="Palmer J.M."/>
        </authorList>
    </citation>
    <scope>NUCLEOTIDE SEQUENCE [LARGE SCALE GENOMIC DNA]</scope>
    <source>
        <strain evidence="3 4">XC_2019</strain>
        <tissue evidence="3">Muscle</tissue>
    </source>
</reference>
<protein>
    <recommendedName>
        <fullName evidence="2">TTC3/DZIP3/RBM44-like helical domain-containing protein</fullName>
    </recommendedName>
</protein>
<accession>A0ABV0SER3</accession>
<dbReference type="PANTHER" id="PTHR17550:SF8">
    <property type="entry name" value="RING-TYPE E3 UBIQUITIN TRANSFERASE"/>
    <property type="match status" value="1"/>
</dbReference>
<dbReference type="Proteomes" id="UP001434883">
    <property type="component" value="Unassembled WGS sequence"/>
</dbReference>
<proteinExistence type="predicted"/>
<organism evidence="3 4">
    <name type="scientific">Xenoophorus captivus</name>
    <dbReference type="NCBI Taxonomy" id="1517983"/>
    <lineage>
        <taxon>Eukaryota</taxon>
        <taxon>Metazoa</taxon>
        <taxon>Chordata</taxon>
        <taxon>Craniata</taxon>
        <taxon>Vertebrata</taxon>
        <taxon>Euteleostomi</taxon>
        <taxon>Actinopterygii</taxon>
        <taxon>Neopterygii</taxon>
        <taxon>Teleostei</taxon>
        <taxon>Neoteleostei</taxon>
        <taxon>Acanthomorphata</taxon>
        <taxon>Ovalentaria</taxon>
        <taxon>Atherinomorphae</taxon>
        <taxon>Cyprinodontiformes</taxon>
        <taxon>Goodeidae</taxon>
        <taxon>Xenoophorus</taxon>
    </lineage>
</organism>
<comment type="caution">
    <text evidence="3">The sequence shown here is derived from an EMBL/GenBank/DDBJ whole genome shotgun (WGS) entry which is preliminary data.</text>
</comment>
<sequence>QAANVLHLRYVFCQLLLFAAQAAHGASPPAAAEAPAAPIPKLHKPAARKPQPPHVTVFEKAMESLTAMFPDCSRPDLTRFVQEFRLSRGGSLNSMPLQEVVGGGAAPPLATHNPVWQRVGTQRVRTPNAVSPTKSFSKLSEAVV</sequence>
<keyword evidence="4" id="KW-1185">Reference proteome</keyword>
<dbReference type="EMBL" id="JAHRIN010077282">
    <property type="protein sequence ID" value="MEQ2218636.1"/>
    <property type="molecule type" value="Genomic_DNA"/>
</dbReference>
<evidence type="ECO:0000313" key="4">
    <source>
        <dbReference type="Proteomes" id="UP001434883"/>
    </source>
</evidence>
<gene>
    <name evidence="3" type="ORF">XENOCAPTIV_006030</name>
</gene>